<dbReference type="RefSeq" id="XP_024947446.1">
    <property type="nucleotide sequence ID" value="XM_025091678.1"/>
</dbReference>
<accession>A0AAJ7W7G9</accession>
<reference evidence="2 3" key="1">
    <citation type="submission" date="2025-04" db="UniProtKB">
        <authorList>
            <consortium name="RefSeq"/>
        </authorList>
    </citation>
    <scope>IDENTIFICATION</scope>
</reference>
<name>A0AAJ7W7G9_CEPCN</name>
<dbReference type="GeneID" id="107274416"/>
<gene>
    <name evidence="2 3" type="primary">LOC107274416</name>
</gene>
<proteinExistence type="predicted"/>
<sequence length="170" mass="19525">MRGYIPSVLFMAGGTHQTLHQRMTTEVGCIGKCTVGLTTAELNLITEDVSKALDHPKGIELFEKFLQRTQRRSDLACLEMYRLCSDIERSSMGHTDLIDEIDRILQVARMRRIQAVDFPLQRELWQARSSPSKNDKLSVIAKTKYQVMKRLEGAHDDFRKYAPRPCPRSN</sequence>
<dbReference type="Proteomes" id="UP000694920">
    <property type="component" value="Unplaced"/>
</dbReference>
<protein>
    <submittedName>
        <fullName evidence="2 3">Uncharacterized protein LOC107274416 isoform X1</fullName>
    </submittedName>
</protein>
<evidence type="ECO:0000313" key="1">
    <source>
        <dbReference type="Proteomes" id="UP000694920"/>
    </source>
</evidence>
<organism evidence="1 3">
    <name type="scientific">Cephus cinctus</name>
    <name type="common">Wheat stem sawfly</name>
    <dbReference type="NCBI Taxonomy" id="211228"/>
    <lineage>
        <taxon>Eukaryota</taxon>
        <taxon>Metazoa</taxon>
        <taxon>Ecdysozoa</taxon>
        <taxon>Arthropoda</taxon>
        <taxon>Hexapoda</taxon>
        <taxon>Insecta</taxon>
        <taxon>Pterygota</taxon>
        <taxon>Neoptera</taxon>
        <taxon>Endopterygota</taxon>
        <taxon>Hymenoptera</taxon>
        <taxon>Cephoidea</taxon>
        <taxon>Cephidae</taxon>
        <taxon>Cephus</taxon>
    </lineage>
</organism>
<dbReference type="AlphaFoldDB" id="A0AAJ7W7G9"/>
<evidence type="ECO:0000313" key="2">
    <source>
        <dbReference type="RefSeq" id="XP_024947446.1"/>
    </source>
</evidence>
<dbReference type="RefSeq" id="XP_024947447.1">
    <property type="nucleotide sequence ID" value="XM_025091679.1"/>
</dbReference>
<keyword evidence="1" id="KW-1185">Reference proteome</keyword>
<evidence type="ECO:0000313" key="3">
    <source>
        <dbReference type="RefSeq" id="XP_024947447.1"/>
    </source>
</evidence>